<evidence type="ECO:0000256" key="1">
    <source>
        <dbReference type="SAM" id="SignalP"/>
    </source>
</evidence>
<evidence type="ECO:0000313" key="3">
    <source>
        <dbReference type="EMBL" id="PWS26714.1"/>
    </source>
</evidence>
<feature type="domain" description="DUF4468" evidence="2">
    <location>
        <begin position="42"/>
        <end position="126"/>
    </location>
</feature>
<sequence>MAYRKLLRMKKYLTFIMLLTTFARLSAQQKQLPLDDRGKYIYYEVVEVKAINKDSLLKRAADFIHQDYKKSMNLESSTDTSILAKGTLVIDKTLLVAGHPSGEVKYNFTVEFRSEKYRFWLTDFEYIPYQRDRYGNFVASTNIGTPLEKTPSKLNAGQWKDILGGVSVKATKFGEDFKKFLASSRIETAKKKAETISTKKW</sequence>
<organism evidence="3 4">
    <name type="scientific">Pedobacter yonginense</name>
    <dbReference type="NCBI Taxonomy" id="651869"/>
    <lineage>
        <taxon>Bacteria</taxon>
        <taxon>Pseudomonadati</taxon>
        <taxon>Bacteroidota</taxon>
        <taxon>Sphingobacteriia</taxon>
        <taxon>Sphingobacteriales</taxon>
        <taxon>Sphingobacteriaceae</taxon>
        <taxon>Pedobacter</taxon>
    </lineage>
</organism>
<feature type="chain" id="PRO_5016451132" description="DUF4468 domain-containing protein" evidence="1">
    <location>
        <begin position="28"/>
        <end position="201"/>
    </location>
</feature>
<comment type="caution">
    <text evidence="3">The sequence shown here is derived from an EMBL/GenBank/DDBJ whole genome shotgun (WGS) entry which is preliminary data.</text>
</comment>
<dbReference type="AlphaFoldDB" id="A0A317EJG0"/>
<accession>A0A317EJG0</accession>
<evidence type="ECO:0000259" key="2">
    <source>
        <dbReference type="Pfam" id="PF14730"/>
    </source>
</evidence>
<protein>
    <recommendedName>
        <fullName evidence="2">DUF4468 domain-containing protein</fullName>
    </recommendedName>
</protein>
<dbReference type="Pfam" id="PF14730">
    <property type="entry name" value="DUF4468"/>
    <property type="match status" value="1"/>
</dbReference>
<dbReference type="Proteomes" id="UP000245379">
    <property type="component" value="Unassembled WGS sequence"/>
</dbReference>
<proteinExistence type="predicted"/>
<keyword evidence="4" id="KW-1185">Reference proteome</keyword>
<reference evidence="3 4" key="1">
    <citation type="submission" date="2018-05" db="EMBL/GenBank/DDBJ databases">
        <title>Pedobacter paludis sp. nov., isolated from wetland soil.</title>
        <authorList>
            <person name="Zhang Y."/>
            <person name="Wang G."/>
        </authorList>
    </citation>
    <scope>NUCLEOTIDE SEQUENCE [LARGE SCALE GENOMIC DNA]</scope>
    <source>
        <strain evidence="3 4">KCTC22721</strain>
    </source>
</reference>
<evidence type="ECO:0000313" key="4">
    <source>
        <dbReference type="Proteomes" id="UP000245379"/>
    </source>
</evidence>
<dbReference type="EMBL" id="QGNZ01000003">
    <property type="protein sequence ID" value="PWS26714.1"/>
    <property type="molecule type" value="Genomic_DNA"/>
</dbReference>
<feature type="signal peptide" evidence="1">
    <location>
        <begin position="1"/>
        <end position="27"/>
    </location>
</feature>
<keyword evidence="1" id="KW-0732">Signal</keyword>
<dbReference type="OrthoDB" id="794676at2"/>
<name>A0A317EJG0_9SPHI</name>
<dbReference type="InterPro" id="IPR027823">
    <property type="entry name" value="DUF4468"/>
</dbReference>
<gene>
    <name evidence="3" type="ORF">DHW03_11805</name>
</gene>
<dbReference type="Gene3D" id="3.30.530.80">
    <property type="match status" value="1"/>
</dbReference>